<dbReference type="InterPro" id="IPR018309">
    <property type="entry name" value="Tscrpt_reg_PadR_C"/>
</dbReference>
<dbReference type="PANTHER" id="PTHR43252">
    <property type="entry name" value="TRANSCRIPTIONAL REGULATOR YQJI"/>
    <property type="match status" value="1"/>
</dbReference>
<dbReference type="InterPro" id="IPR005149">
    <property type="entry name" value="Tscrpt_reg_PadR_N"/>
</dbReference>
<dbReference type="InterPro" id="IPR036390">
    <property type="entry name" value="WH_DNA-bd_sf"/>
</dbReference>
<keyword evidence="4" id="KW-1185">Reference proteome</keyword>
<dbReference type="InterPro" id="IPR036388">
    <property type="entry name" value="WH-like_DNA-bd_sf"/>
</dbReference>
<dbReference type="Gene3D" id="1.10.10.10">
    <property type="entry name" value="Winged helix-like DNA-binding domain superfamily/Winged helix DNA-binding domain"/>
    <property type="match status" value="1"/>
</dbReference>
<dbReference type="KEGG" id="cchl:FPL14_05245"/>
<proteinExistence type="predicted"/>
<organism evidence="3 4">
    <name type="scientific">Cohnella cholangitidis</name>
    <dbReference type="NCBI Taxonomy" id="2598458"/>
    <lineage>
        <taxon>Bacteria</taxon>
        <taxon>Bacillati</taxon>
        <taxon>Bacillota</taxon>
        <taxon>Bacilli</taxon>
        <taxon>Bacillales</taxon>
        <taxon>Paenibacillaceae</taxon>
        <taxon>Cohnella</taxon>
    </lineage>
</organism>
<dbReference type="Pfam" id="PF10400">
    <property type="entry name" value="Vir_act_alpha_C"/>
    <property type="match status" value="1"/>
</dbReference>
<feature type="domain" description="Transcription regulator PadR C-terminal" evidence="2">
    <location>
        <begin position="97"/>
        <end position="175"/>
    </location>
</feature>
<gene>
    <name evidence="3" type="ORF">FPL14_05245</name>
</gene>
<dbReference type="Gene3D" id="6.10.140.190">
    <property type="match status" value="1"/>
</dbReference>
<evidence type="ECO:0000313" key="4">
    <source>
        <dbReference type="Proteomes" id="UP000515679"/>
    </source>
</evidence>
<sequence length="191" mass="21845">MGVVGLEFVLLGLLMIRALSQYDMRSVLQKKVSPFYSASLGSIQVALKKLENNRHVECHETIVNGRRKKVYSISELGKRHLRDWMLGSSIPSRFEQDLLTRLFFLGMMTASERVAIVRAAIEQLKSTLFEFEAVAAEAHRQAVPAHLQQHAVYQLKTLDLGLHNHRHTLEWLERLCVELEANVDEHTESDL</sequence>
<dbReference type="Pfam" id="PF03551">
    <property type="entry name" value="PadR"/>
    <property type="match status" value="1"/>
</dbReference>
<dbReference type="Proteomes" id="UP000515679">
    <property type="component" value="Chromosome"/>
</dbReference>
<evidence type="ECO:0000259" key="2">
    <source>
        <dbReference type="Pfam" id="PF10400"/>
    </source>
</evidence>
<dbReference type="SUPFAM" id="SSF46785">
    <property type="entry name" value="Winged helix' DNA-binding domain"/>
    <property type="match status" value="1"/>
</dbReference>
<accession>A0A7G5BUP0</accession>
<protein>
    <submittedName>
        <fullName evidence="3">Uncharacterized protein</fullName>
    </submittedName>
</protein>
<name>A0A7G5BUP0_9BACL</name>
<dbReference type="PANTHER" id="PTHR43252:SF2">
    <property type="entry name" value="TRANSCRIPTION REGULATOR, PADR-LIKE FAMILY"/>
    <property type="match status" value="1"/>
</dbReference>
<dbReference type="AlphaFoldDB" id="A0A7G5BUP0"/>
<reference evidence="3 4" key="1">
    <citation type="submission" date="2019-07" db="EMBL/GenBank/DDBJ databases">
        <authorList>
            <person name="Kim J.K."/>
            <person name="Cheong H.-M."/>
            <person name="Choi Y."/>
            <person name="Hwang K.J."/>
            <person name="Lee S."/>
            <person name="Choi C."/>
        </authorList>
    </citation>
    <scope>NUCLEOTIDE SEQUENCE [LARGE SCALE GENOMIC DNA]</scope>
    <source>
        <strain evidence="3 4">KS 22</strain>
    </source>
</reference>
<feature type="domain" description="Transcription regulator PadR N-terminal" evidence="1">
    <location>
        <begin position="12"/>
        <end position="82"/>
    </location>
</feature>
<dbReference type="EMBL" id="CP041969">
    <property type="protein sequence ID" value="QMV40674.1"/>
    <property type="molecule type" value="Genomic_DNA"/>
</dbReference>
<evidence type="ECO:0000259" key="1">
    <source>
        <dbReference type="Pfam" id="PF03551"/>
    </source>
</evidence>
<evidence type="ECO:0000313" key="3">
    <source>
        <dbReference type="EMBL" id="QMV40674.1"/>
    </source>
</evidence>